<protein>
    <submittedName>
        <fullName evidence="1">Uncharacterized protein</fullName>
    </submittedName>
</protein>
<dbReference type="Proteomes" id="UP000602395">
    <property type="component" value="Unassembled WGS sequence"/>
</dbReference>
<accession>A0ABR7W5N4</accession>
<keyword evidence="2" id="KW-1185">Reference proteome</keyword>
<name>A0ABR7W5N4_9ACTN</name>
<evidence type="ECO:0000313" key="1">
    <source>
        <dbReference type="EMBL" id="MBD1318140.1"/>
    </source>
</evidence>
<evidence type="ECO:0000313" key="2">
    <source>
        <dbReference type="Proteomes" id="UP000602395"/>
    </source>
</evidence>
<comment type="caution">
    <text evidence="1">The sequence shown here is derived from an EMBL/GenBank/DDBJ whole genome shotgun (WGS) entry which is preliminary data.</text>
</comment>
<reference evidence="1 2" key="1">
    <citation type="submission" date="2020-09" db="EMBL/GenBank/DDBJ databases">
        <title>Novel species in genus Gordonia.</title>
        <authorList>
            <person name="Zhang G."/>
        </authorList>
    </citation>
    <scope>NUCLEOTIDE SEQUENCE [LARGE SCALE GENOMIC DNA]</scope>
    <source>
        <strain evidence="1 2">ON-33</strain>
    </source>
</reference>
<sequence length="153" mass="16421">MNGHPVDAGRWERIRQRLSGRGSGGVPLGVDDADLIVVAESDDETAASSAVLDESAWRPGEDVVLRHILRVPVSRVDDAVATAALDGYERLDDALGRADGGGIDGTVVVVLGRRQTLDAMHLSQERSRMAGLGARHGGSVLRWQVLQRPQARR</sequence>
<dbReference type="EMBL" id="JACWMS010000001">
    <property type="protein sequence ID" value="MBD1318140.1"/>
    <property type="molecule type" value="Genomic_DNA"/>
</dbReference>
<organism evidence="1 2">
    <name type="scientific">Gordonia hankookensis</name>
    <dbReference type="NCBI Taxonomy" id="589403"/>
    <lineage>
        <taxon>Bacteria</taxon>
        <taxon>Bacillati</taxon>
        <taxon>Actinomycetota</taxon>
        <taxon>Actinomycetes</taxon>
        <taxon>Mycobacteriales</taxon>
        <taxon>Gordoniaceae</taxon>
        <taxon>Gordonia</taxon>
    </lineage>
</organism>
<proteinExistence type="predicted"/>
<gene>
    <name evidence="1" type="ORF">IDF66_00955</name>
</gene>